<evidence type="ECO:0000256" key="7">
    <source>
        <dbReference type="ARBA" id="ARBA00023242"/>
    </source>
</evidence>
<accession>A0ABR1PDN5</accession>
<keyword evidence="3 9" id="KW-0507">mRNA processing</keyword>
<evidence type="ECO:0000256" key="8">
    <source>
        <dbReference type="ARBA" id="ARBA00023274"/>
    </source>
</evidence>
<evidence type="ECO:0000259" key="10">
    <source>
        <dbReference type="PROSITE" id="PS52002"/>
    </source>
</evidence>
<gene>
    <name evidence="9 11" type="primary">LSM3</name>
    <name evidence="11" type="ORF">SLS63_004654</name>
</gene>
<protein>
    <recommendedName>
        <fullName evidence="9">LSM complex subunit LSM3</fullName>
    </recommendedName>
</protein>
<name>A0ABR1PDN5_DIAER</name>
<dbReference type="EMBL" id="JAKNSF020000017">
    <property type="protein sequence ID" value="KAK7733868.1"/>
    <property type="molecule type" value="Genomic_DNA"/>
</dbReference>
<evidence type="ECO:0000256" key="5">
    <source>
        <dbReference type="ARBA" id="ARBA00022884"/>
    </source>
</evidence>
<evidence type="ECO:0000256" key="1">
    <source>
        <dbReference type="ARBA" id="ARBA00004123"/>
    </source>
</evidence>
<evidence type="ECO:0000256" key="9">
    <source>
        <dbReference type="RuleBase" id="RU365046"/>
    </source>
</evidence>
<comment type="subcellular location">
    <subcellularLocation>
        <location evidence="1 9">Nucleus</location>
    </subcellularLocation>
</comment>
<dbReference type="Proteomes" id="UP001430848">
    <property type="component" value="Unassembled WGS sequence"/>
</dbReference>
<reference evidence="11 12" key="1">
    <citation type="submission" date="2024-02" db="EMBL/GenBank/DDBJ databases">
        <title>De novo assembly and annotation of 12 fungi associated with fruit tree decline syndrome in Ontario, Canada.</title>
        <authorList>
            <person name="Sulman M."/>
            <person name="Ellouze W."/>
            <person name="Ilyukhin E."/>
        </authorList>
    </citation>
    <scope>NUCLEOTIDE SEQUENCE [LARGE SCALE GENOMIC DNA]</scope>
    <source>
        <strain evidence="11 12">M169</strain>
    </source>
</reference>
<evidence type="ECO:0000313" key="11">
    <source>
        <dbReference type="EMBL" id="KAK7733868.1"/>
    </source>
</evidence>
<evidence type="ECO:0000256" key="4">
    <source>
        <dbReference type="ARBA" id="ARBA00022728"/>
    </source>
</evidence>
<proteinExistence type="inferred from homology"/>
<dbReference type="InterPro" id="IPR010920">
    <property type="entry name" value="LSM_dom_sf"/>
</dbReference>
<keyword evidence="12" id="KW-1185">Reference proteome</keyword>
<dbReference type="Pfam" id="PF01423">
    <property type="entry name" value="LSM"/>
    <property type="match status" value="1"/>
</dbReference>
<comment type="similarity">
    <text evidence="2 9">Belongs to the snRNP Sm proteins family.</text>
</comment>
<feature type="domain" description="Sm" evidence="10">
    <location>
        <begin position="13"/>
        <end position="96"/>
    </location>
</feature>
<organism evidence="11 12">
    <name type="scientific">Diaporthe eres</name>
    <name type="common">Phomopsis oblonga</name>
    <dbReference type="NCBI Taxonomy" id="83184"/>
    <lineage>
        <taxon>Eukaryota</taxon>
        <taxon>Fungi</taxon>
        <taxon>Dikarya</taxon>
        <taxon>Ascomycota</taxon>
        <taxon>Pezizomycotina</taxon>
        <taxon>Sordariomycetes</taxon>
        <taxon>Sordariomycetidae</taxon>
        <taxon>Diaporthales</taxon>
        <taxon>Diaporthaceae</taxon>
        <taxon>Diaporthe</taxon>
        <taxon>Diaporthe eres species complex</taxon>
    </lineage>
</organism>
<dbReference type="SMART" id="SM00651">
    <property type="entry name" value="Sm"/>
    <property type="match status" value="1"/>
</dbReference>
<keyword evidence="8 9" id="KW-0687">Ribonucleoprotein</keyword>
<keyword evidence="6 9" id="KW-0508">mRNA splicing</keyword>
<comment type="caution">
    <text evidence="11">The sequence shown here is derived from an EMBL/GenBank/DDBJ whole genome shotgun (WGS) entry which is preliminary data.</text>
</comment>
<keyword evidence="4 9" id="KW-0747">Spliceosome</keyword>
<dbReference type="InterPro" id="IPR040002">
    <property type="entry name" value="Sm-like_LSM3"/>
</dbReference>
<dbReference type="PROSITE" id="PS52002">
    <property type="entry name" value="SM"/>
    <property type="match status" value="1"/>
</dbReference>
<evidence type="ECO:0000256" key="3">
    <source>
        <dbReference type="ARBA" id="ARBA00022664"/>
    </source>
</evidence>
<dbReference type="SUPFAM" id="SSF50182">
    <property type="entry name" value="Sm-like ribonucleoproteins"/>
    <property type="match status" value="1"/>
</dbReference>
<dbReference type="CDD" id="cd01730">
    <property type="entry name" value="LSm3"/>
    <property type="match status" value="1"/>
</dbReference>
<dbReference type="InterPro" id="IPR034105">
    <property type="entry name" value="Lsm3"/>
</dbReference>
<comment type="subunit">
    <text evidence="9">LSm subunits form a heteromer with a doughnut shape.</text>
</comment>
<dbReference type="Gene3D" id="2.30.30.100">
    <property type="match status" value="1"/>
</dbReference>
<comment type="function">
    <text evidence="9">Binds specifically to the 3'-terminal U-tract of U6 snRNA.</text>
</comment>
<keyword evidence="5 9" id="KW-0694">RNA-binding</keyword>
<dbReference type="InterPro" id="IPR047575">
    <property type="entry name" value="Sm"/>
</dbReference>
<sequence>MADAGDEPANVSEPLDLVRLLLDEVVFVKLRGDRELKGRLHAYDSHCNLVLGDVEETVYVVDDEAEDEEIKTVSKKSEMLFVRGDSVVLISPLAQS</sequence>
<evidence type="ECO:0000313" key="12">
    <source>
        <dbReference type="Proteomes" id="UP001430848"/>
    </source>
</evidence>
<evidence type="ECO:0000256" key="6">
    <source>
        <dbReference type="ARBA" id="ARBA00023187"/>
    </source>
</evidence>
<keyword evidence="7 9" id="KW-0539">Nucleus</keyword>
<evidence type="ECO:0000256" key="2">
    <source>
        <dbReference type="ARBA" id="ARBA00006850"/>
    </source>
</evidence>
<dbReference type="PANTHER" id="PTHR13110">
    <property type="entry name" value="U6 SNRNA-ASSOCIATED SM-LIKE PROTEIN LSM3"/>
    <property type="match status" value="1"/>
</dbReference>
<dbReference type="InterPro" id="IPR001163">
    <property type="entry name" value="Sm_dom_euk/arc"/>
</dbReference>